<keyword evidence="3" id="KW-1185">Reference proteome</keyword>
<gene>
    <name evidence="2" type="ORF">G3I18_19565</name>
</gene>
<sequence length="68" mass="6938">MGSRVRTAVRILTVGGCVCVFWAARGGPRWTHAVARATLAAGHVTTALLGPGRSGSRNGSTSDDGKSD</sequence>
<evidence type="ECO:0000313" key="3">
    <source>
        <dbReference type="Proteomes" id="UP000471745"/>
    </source>
</evidence>
<feature type="region of interest" description="Disordered" evidence="1">
    <location>
        <begin position="48"/>
        <end position="68"/>
    </location>
</feature>
<dbReference type="AlphaFoldDB" id="A0A9X5HDE3"/>
<dbReference type="Proteomes" id="UP000471745">
    <property type="component" value="Unassembled WGS sequence"/>
</dbReference>
<comment type="caution">
    <text evidence="2">The sequence shown here is derived from an EMBL/GenBank/DDBJ whole genome shotgun (WGS) entry which is preliminary data.</text>
</comment>
<reference evidence="2 3" key="1">
    <citation type="submission" date="2020-01" db="EMBL/GenBank/DDBJ databases">
        <title>Insect and environment-associated Actinomycetes.</title>
        <authorList>
            <person name="Currrie C."/>
            <person name="Chevrette M."/>
            <person name="Carlson C."/>
            <person name="Stubbendieck R."/>
            <person name="Wendt-Pienkowski E."/>
        </authorList>
    </citation>
    <scope>NUCLEOTIDE SEQUENCE [LARGE SCALE GENOMIC DNA]</scope>
    <source>
        <strain evidence="2 3">SID8189</strain>
    </source>
</reference>
<accession>A0A9X5HDE3</accession>
<organism evidence="2 3">
    <name type="scientific">Actinospica acidiphila</name>
    <dbReference type="NCBI Taxonomy" id="304899"/>
    <lineage>
        <taxon>Bacteria</taxon>
        <taxon>Bacillati</taxon>
        <taxon>Actinomycetota</taxon>
        <taxon>Actinomycetes</taxon>
        <taxon>Catenulisporales</taxon>
        <taxon>Actinospicaceae</taxon>
        <taxon>Actinospica</taxon>
    </lineage>
</organism>
<dbReference type="EMBL" id="JAAGNA010000686">
    <property type="protein sequence ID" value="NEC50748.1"/>
    <property type="molecule type" value="Genomic_DNA"/>
</dbReference>
<evidence type="ECO:0000256" key="1">
    <source>
        <dbReference type="SAM" id="MobiDB-lite"/>
    </source>
</evidence>
<evidence type="ECO:0000313" key="2">
    <source>
        <dbReference type="EMBL" id="NEC50748.1"/>
    </source>
</evidence>
<proteinExistence type="predicted"/>
<protein>
    <submittedName>
        <fullName evidence="2">Uncharacterized protein</fullName>
    </submittedName>
</protein>
<name>A0A9X5HDE3_9ACTN</name>